<dbReference type="AlphaFoldDB" id="A0A9P9GP40"/>
<feature type="region of interest" description="Disordered" evidence="1">
    <location>
        <begin position="228"/>
        <end position="248"/>
    </location>
</feature>
<evidence type="ECO:0000256" key="1">
    <source>
        <dbReference type="SAM" id="MobiDB-lite"/>
    </source>
</evidence>
<accession>A0A9P9GP40</accession>
<comment type="caution">
    <text evidence="4">The sequence shown here is derived from an EMBL/GenBank/DDBJ whole genome shotgun (WGS) entry which is preliminary data.</text>
</comment>
<proteinExistence type="predicted"/>
<sequence>MRLFKLMRLVWAALIREGASQALPPRTLAYAEPGTESWRSDHEFRRRQDGESLEDLISGTLTLTIAPDETCGFYGNGPTYYACGGSACTWESGTINRMFCGWDNLETACFDKTDTCDNDCLKGYSRQCTGSIYTVCELVYLGEGIYGHNCVDTKVGLTLNTARGREPGDFTTMVVVNRSQVSLIVGDDGKVEIGAIVGGVVGGLAVVGLTIGFLGFMCLRRRNHQVNTTSPNPAYHDQQQPYTPEAKGTPFDRLRRLVGGSNPPVELPGDTVPPNMAYTYERSGTGS</sequence>
<keyword evidence="2" id="KW-0812">Transmembrane</keyword>
<feature type="compositionally biased region" description="Polar residues" evidence="1">
    <location>
        <begin position="228"/>
        <end position="242"/>
    </location>
</feature>
<evidence type="ECO:0000313" key="5">
    <source>
        <dbReference type="Proteomes" id="UP000736672"/>
    </source>
</evidence>
<dbReference type="OrthoDB" id="5039529at2759"/>
<feature type="chain" id="PRO_5040211365" evidence="3">
    <location>
        <begin position="23"/>
        <end position="287"/>
    </location>
</feature>
<keyword evidence="5" id="KW-1185">Reference proteome</keyword>
<keyword evidence="3" id="KW-0732">Signal</keyword>
<feature type="signal peptide" evidence="3">
    <location>
        <begin position="1"/>
        <end position="22"/>
    </location>
</feature>
<organism evidence="4 5">
    <name type="scientific">Fusarium solani</name>
    <name type="common">Filamentous fungus</name>
    <dbReference type="NCBI Taxonomy" id="169388"/>
    <lineage>
        <taxon>Eukaryota</taxon>
        <taxon>Fungi</taxon>
        <taxon>Dikarya</taxon>
        <taxon>Ascomycota</taxon>
        <taxon>Pezizomycotina</taxon>
        <taxon>Sordariomycetes</taxon>
        <taxon>Hypocreomycetidae</taxon>
        <taxon>Hypocreales</taxon>
        <taxon>Nectriaceae</taxon>
        <taxon>Fusarium</taxon>
        <taxon>Fusarium solani species complex</taxon>
    </lineage>
</organism>
<evidence type="ECO:0000313" key="4">
    <source>
        <dbReference type="EMBL" id="KAH7242905.1"/>
    </source>
</evidence>
<reference evidence="4" key="1">
    <citation type="journal article" date="2021" name="Nat. Commun.">
        <title>Genetic determinants of endophytism in the Arabidopsis root mycobiome.</title>
        <authorList>
            <person name="Mesny F."/>
            <person name="Miyauchi S."/>
            <person name="Thiergart T."/>
            <person name="Pickel B."/>
            <person name="Atanasova L."/>
            <person name="Karlsson M."/>
            <person name="Huettel B."/>
            <person name="Barry K.W."/>
            <person name="Haridas S."/>
            <person name="Chen C."/>
            <person name="Bauer D."/>
            <person name="Andreopoulos W."/>
            <person name="Pangilinan J."/>
            <person name="LaButti K."/>
            <person name="Riley R."/>
            <person name="Lipzen A."/>
            <person name="Clum A."/>
            <person name="Drula E."/>
            <person name="Henrissat B."/>
            <person name="Kohler A."/>
            <person name="Grigoriev I.V."/>
            <person name="Martin F.M."/>
            <person name="Hacquard S."/>
        </authorList>
    </citation>
    <scope>NUCLEOTIDE SEQUENCE</scope>
    <source>
        <strain evidence="4">FSSC 5 MPI-SDFR-AT-0091</strain>
    </source>
</reference>
<gene>
    <name evidence="4" type="ORF">B0J15DRAFT_565816</name>
</gene>
<evidence type="ECO:0000256" key="3">
    <source>
        <dbReference type="SAM" id="SignalP"/>
    </source>
</evidence>
<keyword evidence="2" id="KW-1133">Transmembrane helix</keyword>
<dbReference type="Proteomes" id="UP000736672">
    <property type="component" value="Unassembled WGS sequence"/>
</dbReference>
<name>A0A9P9GP40_FUSSL</name>
<keyword evidence="2" id="KW-0472">Membrane</keyword>
<evidence type="ECO:0000256" key="2">
    <source>
        <dbReference type="SAM" id="Phobius"/>
    </source>
</evidence>
<protein>
    <submittedName>
        <fullName evidence="4">Uncharacterized protein</fullName>
    </submittedName>
</protein>
<dbReference type="EMBL" id="JAGTJS010000019">
    <property type="protein sequence ID" value="KAH7242905.1"/>
    <property type="molecule type" value="Genomic_DNA"/>
</dbReference>
<feature type="transmembrane region" description="Helical" evidence="2">
    <location>
        <begin position="193"/>
        <end position="219"/>
    </location>
</feature>
<feature type="region of interest" description="Disordered" evidence="1">
    <location>
        <begin position="261"/>
        <end position="287"/>
    </location>
</feature>